<dbReference type="OrthoDB" id="27543at2759"/>
<evidence type="ECO:0000313" key="4">
    <source>
        <dbReference type="Proteomes" id="UP000311382"/>
    </source>
</evidence>
<evidence type="ECO:0000313" key="3">
    <source>
        <dbReference type="EMBL" id="TNY17592.1"/>
    </source>
</evidence>
<protein>
    <submittedName>
        <fullName evidence="3">p21-C-terminal region-binding protein-domain-containing protein</fullName>
    </submittedName>
</protein>
<accession>A0A5C5FMT6</accession>
<dbReference type="InterPro" id="IPR025602">
    <property type="entry name" value="BCP1_family"/>
</dbReference>
<evidence type="ECO:0000256" key="1">
    <source>
        <dbReference type="ARBA" id="ARBA00006781"/>
    </source>
</evidence>
<gene>
    <name evidence="3" type="ORF">DMC30DRAFT_419618</name>
</gene>
<dbReference type="EMBL" id="SOZI01000189">
    <property type="protein sequence ID" value="TNY17592.1"/>
    <property type="molecule type" value="Genomic_DNA"/>
</dbReference>
<organism evidence="3 4">
    <name type="scientific">Rhodotorula diobovata</name>
    <dbReference type="NCBI Taxonomy" id="5288"/>
    <lineage>
        <taxon>Eukaryota</taxon>
        <taxon>Fungi</taxon>
        <taxon>Dikarya</taxon>
        <taxon>Basidiomycota</taxon>
        <taxon>Pucciniomycotina</taxon>
        <taxon>Microbotryomycetes</taxon>
        <taxon>Sporidiobolales</taxon>
        <taxon>Sporidiobolaceae</taxon>
        <taxon>Rhodotorula</taxon>
    </lineage>
</organism>
<keyword evidence="4" id="KW-1185">Reference proteome</keyword>
<comment type="similarity">
    <text evidence="1">Belongs to the BCP1 family.</text>
</comment>
<name>A0A5C5FMT6_9BASI</name>
<sequence>MPKRAAAKKGSADNSMDVDRPAAQPAGAAPKKGSKRRGRDDDDDDDSDEAEGTDTEMLDVSFSFFDPQPQDYHSLKLLLSQLFQGDAAELDLGGVADLVLEQKLVGTTVKTDGGDEDDTAAQGDPYAVLTVLNLNVHKDHKALSALTSYLLSKLPPSSPFHAELSALLAHPAEPSTADAPKHVGLVLSERLVNMPAQIVPPMYRMLEEELQWARDEKEPYHFSHLLFLSRVFRSSASALDSDPNAALEAALVAEASARAAMLGGPKRKKGRKGAAPTEEGNEGEDKLWVYHAEDEAVEKVATHKHVFEYTRGRRQEDGSEAFGVEVKGQLMLVPWPKWGAMLEGIDQVVSVAV</sequence>
<dbReference type="GO" id="GO:0005634">
    <property type="term" value="C:nucleus"/>
    <property type="evidence" value="ECO:0007669"/>
    <property type="project" value="TreeGrafter"/>
</dbReference>
<proteinExistence type="inferred from homology"/>
<dbReference type="PIRSF" id="PIRSF028983">
    <property type="entry name" value="BCP1"/>
    <property type="match status" value="1"/>
</dbReference>
<feature type="compositionally biased region" description="Acidic residues" evidence="2">
    <location>
        <begin position="41"/>
        <end position="55"/>
    </location>
</feature>
<comment type="caution">
    <text evidence="3">The sequence shown here is derived from an EMBL/GenBank/DDBJ whole genome shotgun (WGS) entry which is preliminary data.</text>
</comment>
<feature type="compositionally biased region" description="Low complexity" evidence="2">
    <location>
        <begin position="21"/>
        <end position="31"/>
    </location>
</feature>
<reference evidence="3 4" key="1">
    <citation type="submission" date="2019-03" db="EMBL/GenBank/DDBJ databases">
        <title>Rhodosporidium diobovatum UCD-FST 08-225 genome sequencing, assembly, and annotation.</title>
        <authorList>
            <person name="Fakankun I.U."/>
            <person name="Fristensky B."/>
            <person name="Levin D.B."/>
        </authorList>
    </citation>
    <scope>NUCLEOTIDE SEQUENCE [LARGE SCALE GENOMIC DNA]</scope>
    <source>
        <strain evidence="3 4">UCD-FST 08-225</strain>
    </source>
</reference>
<dbReference type="Proteomes" id="UP000311382">
    <property type="component" value="Unassembled WGS sequence"/>
</dbReference>
<feature type="region of interest" description="Disordered" evidence="2">
    <location>
        <begin position="1"/>
        <end position="55"/>
    </location>
</feature>
<dbReference type="Pfam" id="PF13862">
    <property type="entry name" value="BCCIP"/>
    <property type="match status" value="1"/>
</dbReference>
<dbReference type="PANTHER" id="PTHR13261:SF0">
    <property type="entry name" value="BRCA2 AND CDKN1A-INTERACTING PROTEIN"/>
    <property type="match status" value="1"/>
</dbReference>
<feature type="region of interest" description="Disordered" evidence="2">
    <location>
        <begin position="263"/>
        <end position="284"/>
    </location>
</feature>
<dbReference type="PANTHER" id="PTHR13261">
    <property type="entry name" value="BRCA2 AND CDKN1A INTERACTING PROTEIN"/>
    <property type="match status" value="1"/>
</dbReference>
<dbReference type="STRING" id="5288.A0A5C5FMT6"/>
<evidence type="ECO:0000256" key="2">
    <source>
        <dbReference type="SAM" id="MobiDB-lite"/>
    </source>
</evidence>
<dbReference type="AlphaFoldDB" id="A0A5C5FMT6"/>